<dbReference type="EMBL" id="CAXAMM010042018">
    <property type="protein sequence ID" value="CAK9102545.1"/>
    <property type="molecule type" value="Genomic_DNA"/>
</dbReference>
<dbReference type="GO" id="GO:0008233">
    <property type="term" value="F:peptidase activity"/>
    <property type="evidence" value="ECO:0007669"/>
    <property type="project" value="UniProtKB-KW"/>
</dbReference>
<dbReference type="Proteomes" id="UP001642464">
    <property type="component" value="Unassembled WGS sequence"/>
</dbReference>
<evidence type="ECO:0000313" key="10">
    <source>
        <dbReference type="Proteomes" id="UP001642464"/>
    </source>
</evidence>
<dbReference type="SUPFAM" id="SSF54001">
    <property type="entry name" value="Cysteine proteinases"/>
    <property type="match status" value="1"/>
</dbReference>
<feature type="domain" description="Calpain catalytic" evidence="7">
    <location>
        <begin position="305"/>
        <end position="637"/>
    </location>
</feature>
<keyword evidence="5" id="KW-0106">Calcium</keyword>
<comment type="similarity">
    <text evidence="1">Belongs to the peptidase C2 family.</text>
</comment>
<evidence type="ECO:0000256" key="3">
    <source>
        <dbReference type="ARBA" id="ARBA00022801"/>
    </source>
</evidence>
<comment type="caution">
    <text evidence="9">The sequence shown here is derived from an EMBL/GenBank/DDBJ whole genome shotgun (WGS) entry which is preliminary data.</text>
</comment>
<keyword evidence="3 6" id="KW-0378">Hydrolase</keyword>
<evidence type="ECO:0000256" key="1">
    <source>
        <dbReference type="ARBA" id="ARBA00007623"/>
    </source>
</evidence>
<dbReference type="PANTHER" id="PTHR10183">
    <property type="entry name" value="CALPAIN"/>
    <property type="match status" value="1"/>
</dbReference>
<keyword evidence="4 6" id="KW-0788">Thiol protease</keyword>
<protein>
    <submittedName>
        <fullName evidence="9">Calpain-type cysteine protease ADL1 (Phytocalpain ADL1) (Protein ADAXIALIZED LEAF1) (Protein DEFECTIVE KERNEL 1) (OsDEK1) (Protein SHOOTLESS 3)</fullName>
    </submittedName>
</protein>
<dbReference type="InterPro" id="IPR011992">
    <property type="entry name" value="EF-hand-dom_pair"/>
</dbReference>
<evidence type="ECO:0000313" key="9">
    <source>
        <dbReference type="EMBL" id="CAK9102545.1"/>
    </source>
</evidence>
<name>A0ABP0RQY2_9DINO</name>
<dbReference type="InterPro" id="IPR022684">
    <property type="entry name" value="Calpain_cysteine_protease"/>
</dbReference>
<feature type="active site" evidence="6">
    <location>
        <position position="578"/>
    </location>
</feature>
<keyword evidence="10" id="KW-1185">Reference proteome</keyword>
<dbReference type="Gene3D" id="1.10.238.10">
    <property type="entry name" value="EF-hand"/>
    <property type="match status" value="1"/>
</dbReference>
<sequence>MDKSVLEVFHKFDSDGSGAISRDELGEVLKSLQEEPWEDDQIDALLTAADASGDGELQVEEFVKWVFATDQEISETVKGTYTIKVSGCSREEFNGDYVQQEGEFYYRRPIFFCAEQEKYLFYHGKREQWQIFGRTGSKASCRLKTTRSVTVPGEGMTWAVWKAKKDSLLVFPDETFSCFVLSFLILEELLRKAEDCVKFDEIYFKKVDGQVLGDRAVYRQKKGEDWADMYLFYEGPETRWKRGTEPKIGEPSLNVSRVTDVPSPELAIWMDEMFGGRIDVIAVDTDGLPNTVHKGLKLNRSIPEGWHDPEFEHNKASIGTKASKNMGSAAWHRALALHPAPVLFADVAPSDVCQGVVLLALVLRRLTREVRDCMRDTSNCWLVAAISAVAEFPKYLKGSVFITKKVSKEGKYIVKLYDGRKFSWVGIEVDDYLPCTSWGGDTPSLLFGKISEGKLCWPILEKAFAKLYGSYSQLSGGYQWVAWHHLTGCKEFFMFTHKYGVAVRWVVATSAGIPVYSDKREGEREKDSVDTYLQIVFVVFVIVFALPKETDCGMVHKHAYSLLHAVEIGGFRLVACRNPWGTDAEWNGPWSDRSAEWRAHKDIADALKVDFQTDGIFWMDYEDWQFIFGQVRVMNCQMPSTRGAFKNTFVDTDEDGDGDDTVIIHDEAA</sequence>
<dbReference type="PROSITE" id="PS50203">
    <property type="entry name" value="CALPAIN_CAT"/>
    <property type="match status" value="1"/>
</dbReference>
<feature type="active site" evidence="6">
    <location>
        <position position="380"/>
    </location>
</feature>
<dbReference type="InterPro" id="IPR002048">
    <property type="entry name" value="EF_hand_dom"/>
</dbReference>
<evidence type="ECO:0000259" key="7">
    <source>
        <dbReference type="PROSITE" id="PS50203"/>
    </source>
</evidence>
<feature type="domain" description="EF-hand" evidence="8">
    <location>
        <begin position="1"/>
        <end position="35"/>
    </location>
</feature>
<feature type="domain" description="EF-hand" evidence="8">
    <location>
        <begin position="37"/>
        <end position="72"/>
    </location>
</feature>
<accession>A0ABP0RQY2</accession>
<organism evidence="9 10">
    <name type="scientific">Durusdinium trenchii</name>
    <dbReference type="NCBI Taxonomy" id="1381693"/>
    <lineage>
        <taxon>Eukaryota</taxon>
        <taxon>Sar</taxon>
        <taxon>Alveolata</taxon>
        <taxon>Dinophyceae</taxon>
        <taxon>Suessiales</taxon>
        <taxon>Symbiodiniaceae</taxon>
        <taxon>Durusdinium</taxon>
    </lineage>
</organism>
<dbReference type="Pfam" id="PF00648">
    <property type="entry name" value="Peptidase_C2"/>
    <property type="match status" value="1"/>
</dbReference>
<dbReference type="PANTHER" id="PTHR10183:SF379">
    <property type="entry name" value="CALPAIN-5"/>
    <property type="match status" value="1"/>
</dbReference>
<feature type="active site" evidence="6">
    <location>
        <position position="558"/>
    </location>
</feature>
<dbReference type="SMART" id="SM00054">
    <property type="entry name" value="EFh"/>
    <property type="match status" value="2"/>
</dbReference>
<dbReference type="SMART" id="SM00230">
    <property type="entry name" value="CysPc"/>
    <property type="match status" value="1"/>
</dbReference>
<dbReference type="InterPro" id="IPR001300">
    <property type="entry name" value="Peptidase_C2_calpain_cat"/>
</dbReference>
<dbReference type="Pfam" id="PF13499">
    <property type="entry name" value="EF-hand_7"/>
    <property type="match status" value="1"/>
</dbReference>
<evidence type="ECO:0000259" key="8">
    <source>
        <dbReference type="PROSITE" id="PS50222"/>
    </source>
</evidence>
<dbReference type="CDD" id="cd00051">
    <property type="entry name" value="EFh"/>
    <property type="match status" value="1"/>
</dbReference>
<evidence type="ECO:0000256" key="4">
    <source>
        <dbReference type="ARBA" id="ARBA00022807"/>
    </source>
</evidence>
<dbReference type="InterPro" id="IPR038765">
    <property type="entry name" value="Papain-like_cys_pep_sf"/>
</dbReference>
<keyword evidence="2 6" id="KW-0645">Protease</keyword>
<dbReference type="InterPro" id="IPR018247">
    <property type="entry name" value="EF_Hand_1_Ca_BS"/>
</dbReference>
<evidence type="ECO:0000256" key="5">
    <source>
        <dbReference type="ARBA" id="ARBA00022837"/>
    </source>
</evidence>
<dbReference type="GO" id="GO:0006508">
    <property type="term" value="P:proteolysis"/>
    <property type="evidence" value="ECO:0007669"/>
    <property type="project" value="UniProtKB-KW"/>
</dbReference>
<dbReference type="PROSITE" id="PS00018">
    <property type="entry name" value="EF_HAND_1"/>
    <property type="match status" value="2"/>
</dbReference>
<dbReference type="SUPFAM" id="SSF47473">
    <property type="entry name" value="EF-hand"/>
    <property type="match status" value="1"/>
</dbReference>
<evidence type="ECO:0000256" key="2">
    <source>
        <dbReference type="ARBA" id="ARBA00022670"/>
    </source>
</evidence>
<proteinExistence type="inferred from homology"/>
<dbReference type="Gene3D" id="3.90.70.10">
    <property type="entry name" value="Cysteine proteinases"/>
    <property type="match status" value="1"/>
</dbReference>
<gene>
    <name evidence="9" type="ORF">SCF082_LOCUS47920</name>
</gene>
<reference evidence="9 10" key="1">
    <citation type="submission" date="2024-02" db="EMBL/GenBank/DDBJ databases">
        <authorList>
            <person name="Chen Y."/>
            <person name="Shah S."/>
            <person name="Dougan E. K."/>
            <person name="Thang M."/>
            <person name="Chan C."/>
        </authorList>
    </citation>
    <scope>NUCLEOTIDE SEQUENCE [LARGE SCALE GENOMIC DNA]</scope>
</reference>
<evidence type="ECO:0000256" key="6">
    <source>
        <dbReference type="PROSITE-ProRule" id="PRU00239"/>
    </source>
</evidence>
<dbReference type="PROSITE" id="PS50222">
    <property type="entry name" value="EF_HAND_2"/>
    <property type="match status" value="2"/>
</dbReference>
<dbReference type="PRINTS" id="PR00704">
    <property type="entry name" value="CALPAIN"/>
</dbReference>